<feature type="domain" description="Exostosin GT47" evidence="6">
    <location>
        <begin position="175"/>
        <end position="239"/>
    </location>
</feature>
<keyword evidence="3" id="KW-0808">Transferase</keyword>
<dbReference type="PANTHER" id="PTHR11062:SF43">
    <property type="entry name" value="EXOSTOSIN FAMILY PROTEIN"/>
    <property type="match status" value="1"/>
</dbReference>
<evidence type="ECO:0000259" key="6">
    <source>
        <dbReference type="Pfam" id="PF03016"/>
    </source>
</evidence>
<reference evidence="7 8" key="1">
    <citation type="journal article" date="2017" name="Front. Genet.">
        <title>Draft sequencing of the heterozygous diploid genome of Satsuma (Citrus unshiu Marc.) using a hybrid assembly approach.</title>
        <authorList>
            <person name="Shimizu T."/>
            <person name="Tanizawa Y."/>
            <person name="Mochizuki T."/>
            <person name="Nagasaki H."/>
            <person name="Yoshioka T."/>
            <person name="Toyoda A."/>
            <person name="Fujiyama A."/>
            <person name="Kaminuma E."/>
            <person name="Nakamura Y."/>
        </authorList>
    </citation>
    <scope>NUCLEOTIDE SEQUENCE [LARGE SCALE GENOMIC DNA]</scope>
    <source>
        <strain evidence="8">cv. Miyagawa wase</strain>
    </source>
</reference>
<evidence type="ECO:0000256" key="5">
    <source>
        <dbReference type="ARBA" id="ARBA00023034"/>
    </source>
</evidence>
<keyword evidence="5" id="KW-0333">Golgi apparatus</keyword>
<dbReference type="GO" id="GO:0016757">
    <property type="term" value="F:glycosyltransferase activity"/>
    <property type="evidence" value="ECO:0007669"/>
    <property type="project" value="UniProtKB-KW"/>
</dbReference>
<proteinExistence type="inferred from homology"/>
<dbReference type="GO" id="GO:0000139">
    <property type="term" value="C:Golgi membrane"/>
    <property type="evidence" value="ECO:0007669"/>
    <property type="project" value="UniProtKB-SubCell"/>
</dbReference>
<evidence type="ECO:0000256" key="4">
    <source>
        <dbReference type="ARBA" id="ARBA00022968"/>
    </source>
</evidence>
<keyword evidence="4" id="KW-0812">Transmembrane</keyword>
<keyword evidence="3" id="KW-0328">Glycosyltransferase</keyword>
<accession>A0A2H5QRU7</accession>
<keyword evidence="8" id="KW-1185">Reference proteome</keyword>
<dbReference type="EMBL" id="BDQV01000687">
    <property type="protein sequence ID" value="GAY67329.1"/>
    <property type="molecule type" value="Genomic_DNA"/>
</dbReference>
<evidence type="ECO:0000256" key="3">
    <source>
        <dbReference type="ARBA" id="ARBA00022676"/>
    </source>
</evidence>
<evidence type="ECO:0000313" key="8">
    <source>
        <dbReference type="Proteomes" id="UP000236630"/>
    </source>
</evidence>
<dbReference type="Proteomes" id="UP000236630">
    <property type="component" value="Unassembled WGS sequence"/>
</dbReference>
<comment type="similarity">
    <text evidence="2">Belongs to the glycosyltransferase 47 family.</text>
</comment>
<name>A0A2H5QRU7_CITUN</name>
<protein>
    <recommendedName>
        <fullName evidence="6">Exostosin GT47 domain-containing protein</fullName>
    </recommendedName>
</protein>
<sequence>SEIYSDIFHSPETLKANMRKWRGNSSYQTPWKLKRKFAIEGYFFKKIRESRFLTTDPAKAHLFFIPVSCHKMRGKFYNWLMVTLKLIRELLLQTRLPLSRTMLSLILKYPYLNRTQGADHFFVTCYDIGVRATEGFHNLWKNSIRVLCSRHKGVSLPQIIPPFLLYAGGNDFEDRSKFCICPGGSLGNFAQIVDSIHCGCVPVIISDFHDLPFNDILDWNKLSMIIREDDVHRLNLILKGIISKGKFINSHKNTFKAQKQFEWNTPPIKYGTTFHMVVYELWLRRYFLKYRLSENHTSDIALHWT</sequence>
<evidence type="ECO:0000256" key="1">
    <source>
        <dbReference type="ARBA" id="ARBA00004323"/>
    </source>
</evidence>
<feature type="domain" description="Exostosin GT47" evidence="6">
    <location>
        <begin position="31"/>
        <end position="146"/>
    </location>
</feature>
<evidence type="ECO:0000313" key="7">
    <source>
        <dbReference type="EMBL" id="GAY67329.1"/>
    </source>
</evidence>
<organism evidence="7 8">
    <name type="scientific">Citrus unshiu</name>
    <name type="common">Satsuma mandarin</name>
    <name type="synonym">Citrus nobilis var. unshiu</name>
    <dbReference type="NCBI Taxonomy" id="55188"/>
    <lineage>
        <taxon>Eukaryota</taxon>
        <taxon>Viridiplantae</taxon>
        <taxon>Streptophyta</taxon>
        <taxon>Embryophyta</taxon>
        <taxon>Tracheophyta</taxon>
        <taxon>Spermatophyta</taxon>
        <taxon>Magnoliopsida</taxon>
        <taxon>eudicotyledons</taxon>
        <taxon>Gunneridae</taxon>
        <taxon>Pentapetalae</taxon>
        <taxon>rosids</taxon>
        <taxon>malvids</taxon>
        <taxon>Sapindales</taxon>
        <taxon>Rutaceae</taxon>
        <taxon>Aurantioideae</taxon>
        <taxon>Citrus</taxon>
    </lineage>
</organism>
<evidence type="ECO:0000256" key="2">
    <source>
        <dbReference type="ARBA" id="ARBA00010271"/>
    </source>
</evidence>
<comment type="subcellular location">
    <subcellularLocation>
        <location evidence="1">Golgi apparatus membrane</location>
        <topology evidence="1">Single-pass type II membrane protein</topology>
    </subcellularLocation>
</comment>
<gene>
    <name evidence="7" type="ORF">CUMW_255610</name>
</gene>
<dbReference type="Pfam" id="PF03016">
    <property type="entry name" value="Exostosin_GT47"/>
    <property type="match status" value="2"/>
</dbReference>
<comment type="caution">
    <text evidence="7">The sequence shown here is derived from an EMBL/GenBank/DDBJ whole genome shotgun (WGS) entry which is preliminary data.</text>
</comment>
<dbReference type="PANTHER" id="PTHR11062">
    <property type="entry name" value="EXOSTOSIN HEPARAN SULFATE GLYCOSYLTRANSFERASE -RELATED"/>
    <property type="match status" value="1"/>
</dbReference>
<dbReference type="AlphaFoldDB" id="A0A2H5QRU7"/>
<dbReference type="InterPro" id="IPR004263">
    <property type="entry name" value="Exostosin"/>
</dbReference>
<dbReference type="InterPro" id="IPR040911">
    <property type="entry name" value="Exostosin_GT47"/>
</dbReference>
<feature type="non-terminal residue" evidence="7">
    <location>
        <position position="1"/>
    </location>
</feature>
<keyword evidence="4" id="KW-0735">Signal-anchor</keyword>